<accession>A0A934IIT2</accession>
<feature type="domain" description="ABC transmembrane type-1" evidence="13">
    <location>
        <begin position="20"/>
        <end position="296"/>
    </location>
</feature>
<dbReference type="InterPro" id="IPR003439">
    <property type="entry name" value="ABC_transporter-like_ATP-bd"/>
</dbReference>
<sequence>MKSNILASAIAATRRTFVSVAIFSCVVNILMLTGPLFMLQVYDRVLTSRSVPTLLALVVLVIGLYVFMGLIDLVRYRVLTRVGHRFDEEVGRAAFLSQVSAPIRSGPLAAKSEPVRDVDQLRQFFSSSGVTAIFDMPWLPLYVGIVFLVHPWLGYLAVLGAVVLFSIALLTDRAARPVMRQSGELAAQRNSIVSAGRRNAEVLHGMGMLSAVGTLWEGVNDKFLAANARAADVVGLSSVLSKVFRLFLQSAVLALGAYLAIQEQISPGAMIAASIIMARGLQPVEMAVQNWRQMLSAQQAYRRLRALFDRPEEAEPVDLPAPKRDLMVDTITVVPPGSRTPTLIDIRLGAKAGTALGIIGPSGSGKSTLARVLVGVWPPARGSVNLDGAPLSQWKPDALGRHLGYLPQDVELFEGTIAANIARFSPDATDEKVIAAATTAGCHELILSLKDGYATMLGDQGAMLSAGQRQRIALARAIYDDPFLIVLDEPNSNLDGYGDSALNRAIATMKERGSVVIIVAHRPSALSATDKLALIENGRLADFGDRDEVLKKVMRREKVDNVRPAAQLQKPQPGQKTQPAAPQNA</sequence>
<evidence type="ECO:0000313" key="14">
    <source>
        <dbReference type="EMBL" id="MBJ3775771.1"/>
    </source>
</evidence>
<dbReference type="GO" id="GO:0016887">
    <property type="term" value="F:ATP hydrolysis activity"/>
    <property type="evidence" value="ECO:0007669"/>
    <property type="project" value="InterPro"/>
</dbReference>
<dbReference type="NCBIfam" id="TIGR01842">
    <property type="entry name" value="type_I_sec_PrtD"/>
    <property type="match status" value="1"/>
</dbReference>
<keyword evidence="4" id="KW-1003">Cell membrane</keyword>
<evidence type="ECO:0000256" key="11">
    <source>
        <dbReference type="SAM" id="Phobius"/>
    </source>
</evidence>
<dbReference type="PANTHER" id="PTHR43394:SF1">
    <property type="entry name" value="ATP-BINDING CASSETTE SUB-FAMILY B MEMBER 10, MITOCHONDRIAL"/>
    <property type="match status" value="1"/>
</dbReference>
<comment type="similarity">
    <text evidence="2">Belongs to the ABC transporter superfamily.</text>
</comment>
<evidence type="ECO:0000256" key="6">
    <source>
        <dbReference type="ARBA" id="ARBA00022741"/>
    </source>
</evidence>
<evidence type="ECO:0000256" key="9">
    <source>
        <dbReference type="ARBA" id="ARBA00023136"/>
    </source>
</evidence>
<dbReference type="InterPro" id="IPR039421">
    <property type="entry name" value="Type_1_exporter"/>
</dbReference>
<dbReference type="GO" id="GO:0015421">
    <property type="term" value="F:ABC-type oligopeptide transporter activity"/>
    <property type="evidence" value="ECO:0007669"/>
    <property type="project" value="TreeGrafter"/>
</dbReference>
<dbReference type="SUPFAM" id="SSF52540">
    <property type="entry name" value="P-loop containing nucleoside triphosphate hydrolases"/>
    <property type="match status" value="1"/>
</dbReference>
<dbReference type="SUPFAM" id="SSF90123">
    <property type="entry name" value="ABC transporter transmembrane region"/>
    <property type="match status" value="1"/>
</dbReference>
<comment type="caution">
    <text evidence="14">The sequence shown here is derived from an EMBL/GenBank/DDBJ whole genome shotgun (WGS) entry which is preliminary data.</text>
</comment>
<dbReference type="Gene3D" id="1.20.1560.10">
    <property type="entry name" value="ABC transporter type 1, transmembrane domain"/>
    <property type="match status" value="1"/>
</dbReference>
<dbReference type="GO" id="GO:0005886">
    <property type="term" value="C:plasma membrane"/>
    <property type="evidence" value="ECO:0007669"/>
    <property type="project" value="UniProtKB-SubCell"/>
</dbReference>
<dbReference type="InterPro" id="IPR047957">
    <property type="entry name" value="ABC_AprD-like_6TM"/>
</dbReference>
<dbReference type="InterPro" id="IPR003593">
    <property type="entry name" value="AAA+_ATPase"/>
</dbReference>
<evidence type="ECO:0000259" key="13">
    <source>
        <dbReference type="PROSITE" id="PS50929"/>
    </source>
</evidence>
<feature type="transmembrane region" description="Helical" evidence="11">
    <location>
        <begin position="124"/>
        <end position="146"/>
    </location>
</feature>
<dbReference type="InterPro" id="IPR010128">
    <property type="entry name" value="ATPase_T1SS_PrtD-like"/>
</dbReference>
<keyword evidence="5 11" id="KW-0812">Transmembrane</keyword>
<dbReference type="InterPro" id="IPR017871">
    <property type="entry name" value="ABC_transporter-like_CS"/>
</dbReference>
<keyword evidence="9 11" id="KW-0472">Membrane</keyword>
<keyword evidence="8 11" id="KW-1133">Transmembrane helix</keyword>
<dbReference type="PROSITE" id="PS50893">
    <property type="entry name" value="ABC_TRANSPORTER_2"/>
    <property type="match status" value="1"/>
</dbReference>
<dbReference type="InterPro" id="IPR011527">
    <property type="entry name" value="ABC1_TM_dom"/>
</dbReference>
<evidence type="ECO:0000256" key="8">
    <source>
        <dbReference type="ARBA" id="ARBA00022989"/>
    </source>
</evidence>
<dbReference type="Gene3D" id="3.40.50.300">
    <property type="entry name" value="P-loop containing nucleotide triphosphate hydrolases"/>
    <property type="match status" value="1"/>
</dbReference>
<keyword evidence="3" id="KW-0813">Transport</keyword>
<evidence type="ECO:0000256" key="10">
    <source>
        <dbReference type="SAM" id="MobiDB-lite"/>
    </source>
</evidence>
<keyword evidence="15" id="KW-1185">Reference proteome</keyword>
<dbReference type="PROSITE" id="PS00211">
    <property type="entry name" value="ABC_TRANSPORTER_1"/>
    <property type="match status" value="1"/>
</dbReference>
<name>A0A934IIT2_9HYPH</name>
<evidence type="ECO:0000256" key="5">
    <source>
        <dbReference type="ARBA" id="ARBA00022692"/>
    </source>
</evidence>
<dbReference type="AlphaFoldDB" id="A0A934IIT2"/>
<dbReference type="GO" id="GO:0030253">
    <property type="term" value="P:protein secretion by the type I secretion system"/>
    <property type="evidence" value="ECO:0007669"/>
    <property type="project" value="InterPro"/>
</dbReference>
<feature type="compositionally biased region" description="Polar residues" evidence="10">
    <location>
        <begin position="569"/>
        <end position="585"/>
    </location>
</feature>
<dbReference type="PANTHER" id="PTHR43394">
    <property type="entry name" value="ATP-DEPENDENT PERMEASE MDL1, MITOCHONDRIAL"/>
    <property type="match status" value="1"/>
</dbReference>
<dbReference type="FunFam" id="3.40.50.300:FF:001444">
    <property type="entry name" value="ABC transporter ATP-binding protein"/>
    <property type="match status" value="1"/>
</dbReference>
<dbReference type="CDD" id="cd18586">
    <property type="entry name" value="ABC_6TM_PrtD_like"/>
    <property type="match status" value="1"/>
</dbReference>
<gene>
    <name evidence="14" type="ORF">JCR33_08750</name>
</gene>
<dbReference type="RefSeq" id="WP_332461149.1">
    <property type="nucleotide sequence ID" value="NZ_JAEKJA010000006.1"/>
</dbReference>
<keyword evidence="7" id="KW-0067">ATP-binding</keyword>
<organism evidence="14 15">
    <name type="scientific">Acuticoccus mangrovi</name>
    <dbReference type="NCBI Taxonomy" id="2796142"/>
    <lineage>
        <taxon>Bacteria</taxon>
        <taxon>Pseudomonadati</taxon>
        <taxon>Pseudomonadota</taxon>
        <taxon>Alphaproteobacteria</taxon>
        <taxon>Hyphomicrobiales</taxon>
        <taxon>Amorphaceae</taxon>
        <taxon>Acuticoccus</taxon>
    </lineage>
</organism>
<dbReference type="PROSITE" id="PS50929">
    <property type="entry name" value="ABC_TM1F"/>
    <property type="match status" value="1"/>
</dbReference>
<evidence type="ECO:0000256" key="3">
    <source>
        <dbReference type="ARBA" id="ARBA00022448"/>
    </source>
</evidence>
<feature type="transmembrane region" description="Helical" evidence="11">
    <location>
        <begin position="20"/>
        <end position="42"/>
    </location>
</feature>
<dbReference type="Pfam" id="PF00664">
    <property type="entry name" value="ABC_membrane"/>
    <property type="match status" value="1"/>
</dbReference>
<keyword evidence="6" id="KW-0547">Nucleotide-binding</keyword>
<evidence type="ECO:0000256" key="2">
    <source>
        <dbReference type="ARBA" id="ARBA00005417"/>
    </source>
</evidence>
<protein>
    <submittedName>
        <fullName evidence="14">Type I secretion system permease/ATPase</fullName>
    </submittedName>
</protein>
<dbReference type="Pfam" id="PF00005">
    <property type="entry name" value="ABC_tran"/>
    <property type="match status" value="1"/>
</dbReference>
<dbReference type="EMBL" id="JAEKJA010000006">
    <property type="protein sequence ID" value="MBJ3775771.1"/>
    <property type="molecule type" value="Genomic_DNA"/>
</dbReference>
<dbReference type="InterPro" id="IPR036640">
    <property type="entry name" value="ABC1_TM_sf"/>
</dbReference>
<dbReference type="GO" id="GO:0005524">
    <property type="term" value="F:ATP binding"/>
    <property type="evidence" value="ECO:0007669"/>
    <property type="project" value="UniProtKB-KW"/>
</dbReference>
<feature type="region of interest" description="Disordered" evidence="10">
    <location>
        <begin position="560"/>
        <end position="585"/>
    </location>
</feature>
<dbReference type="GO" id="GO:0030256">
    <property type="term" value="C:type I protein secretion system complex"/>
    <property type="evidence" value="ECO:0007669"/>
    <property type="project" value="InterPro"/>
</dbReference>
<dbReference type="SMART" id="SM00382">
    <property type="entry name" value="AAA"/>
    <property type="match status" value="1"/>
</dbReference>
<evidence type="ECO:0000259" key="12">
    <source>
        <dbReference type="PROSITE" id="PS50893"/>
    </source>
</evidence>
<reference evidence="14" key="1">
    <citation type="submission" date="2020-12" db="EMBL/GenBank/DDBJ databases">
        <title>Bacterial taxonomy.</title>
        <authorList>
            <person name="Pan X."/>
        </authorList>
    </citation>
    <scope>NUCLEOTIDE SEQUENCE</scope>
    <source>
        <strain evidence="14">B2012</strain>
    </source>
</reference>
<proteinExistence type="inferred from homology"/>
<feature type="transmembrane region" description="Helical" evidence="11">
    <location>
        <begin position="54"/>
        <end position="74"/>
    </location>
</feature>
<feature type="domain" description="ABC transporter" evidence="12">
    <location>
        <begin position="326"/>
        <end position="562"/>
    </location>
</feature>
<evidence type="ECO:0000256" key="4">
    <source>
        <dbReference type="ARBA" id="ARBA00022475"/>
    </source>
</evidence>
<dbReference type="InterPro" id="IPR027417">
    <property type="entry name" value="P-loop_NTPase"/>
</dbReference>
<comment type="subcellular location">
    <subcellularLocation>
        <location evidence="1">Cell membrane</location>
        <topology evidence="1">Multi-pass membrane protein</topology>
    </subcellularLocation>
</comment>
<feature type="transmembrane region" description="Helical" evidence="11">
    <location>
        <begin position="243"/>
        <end position="261"/>
    </location>
</feature>
<feature type="transmembrane region" description="Helical" evidence="11">
    <location>
        <begin position="152"/>
        <end position="171"/>
    </location>
</feature>
<evidence type="ECO:0000256" key="7">
    <source>
        <dbReference type="ARBA" id="ARBA00022840"/>
    </source>
</evidence>
<dbReference type="Proteomes" id="UP000609531">
    <property type="component" value="Unassembled WGS sequence"/>
</dbReference>
<evidence type="ECO:0000256" key="1">
    <source>
        <dbReference type="ARBA" id="ARBA00004651"/>
    </source>
</evidence>
<evidence type="ECO:0000313" key="15">
    <source>
        <dbReference type="Proteomes" id="UP000609531"/>
    </source>
</evidence>